<evidence type="ECO:0000313" key="3">
    <source>
        <dbReference type="Proteomes" id="UP000305067"/>
    </source>
</evidence>
<proteinExistence type="predicted"/>
<dbReference type="GO" id="GO:0005576">
    <property type="term" value="C:extracellular region"/>
    <property type="evidence" value="ECO:0007669"/>
    <property type="project" value="TreeGrafter"/>
</dbReference>
<keyword evidence="3" id="KW-1185">Reference proteome</keyword>
<feature type="chain" id="PRO_5022842151" description="Choice-of-anchor B domain-containing protein" evidence="1">
    <location>
        <begin position="23"/>
        <end position="490"/>
    </location>
</feature>
<dbReference type="STRING" id="1884261.A0A5C3QNA6"/>
<reference evidence="2 3" key="1">
    <citation type="journal article" date="2019" name="Nat. Ecol. Evol.">
        <title>Megaphylogeny resolves global patterns of mushroom evolution.</title>
        <authorList>
            <person name="Varga T."/>
            <person name="Krizsan K."/>
            <person name="Foldi C."/>
            <person name="Dima B."/>
            <person name="Sanchez-Garcia M."/>
            <person name="Sanchez-Ramirez S."/>
            <person name="Szollosi G.J."/>
            <person name="Szarkandi J.G."/>
            <person name="Papp V."/>
            <person name="Albert L."/>
            <person name="Andreopoulos W."/>
            <person name="Angelini C."/>
            <person name="Antonin V."/>
            <person name="Barry K.W."/>
            <person name="Bougher N.L."/>
            <person name="Buchanan P."/>
            <person name="Buyck B."/>
            <person name="Bense V."/>
            <person name="Catcheside P."/>
            <person name="Chovatia M."/>
            <person name="Cooper J."/>
            <person name="Damon W."/>
            <person name="Desjardin D."/>
            <person name="Finy P."/>
            <person name="Geml J."/>
            <person name="Haridas S."/>
            <person name="Hughes K."/>
            <person name="Justo A."/>
            <person name="Karasinski D."/>
            <person name="Kautmanova I."/>
            <person name="Kiss B."/>
            <person name="Kocsube S."/>
            <person name="Kotiranta H."/>
            <person name="LaButti K.M."/>
            <person name="Lechner B.E."/>
            <person name="Liimatainen K."/>
            <person name="Lipzen A."/>
            <person name="Lukacs Z."/>
            <person name="Mihaltcheva S."/>
            <person name="Morgado L.N."/>
            <person name="Niskanen T."/>
            <person name="Noordeloos M.E."/>
            <person name="Ohm R.A."/>
            <person name="Ortiz-Santana B."/>
            <person name="Ovrebo C."/>
            <person name="Racz N."/>
            <person name="Riley R."/>
            <person name="Savchenko A."/>
            <person name="Shiryaev A."/>
            <person name="Soop K."/>
            <person name="Spirin V."/>
            <person name="Szebenyi C."/>
            <person name="Tomsovsky M."/>
            <person name="Tulloss R.E."/>
            <person name="Uehling J."/>
            <person name="Grigoriev I.V."/>
            <person name="Vagvolgyi C."/>
            <person name="Papp T."/>
            <person name="Martin F.M."/>
            <person name="Miettinen O."/>
            <person name="Hibbett D.S."/>
            <person name="Nagy L.G."/>
        </authorList>
    </citation>
    <scope>NUCLEOTIDE SEQUENCE [LARGE SCALE GENOMIC DNA]</scope>
    <source>
        <strain evidence="2 3">CBS 309.79</strain>
    </source>
</reference>
<protein>
    <recommendedName>
        <fullName evidence="4">Choice-of-anchor B domain-containing protein</fullName>
    </recommendedName>
</protein>
<dbReference type="AlphaFoldDB" id="A0A5C3QNA6"/>
<gene>
    <name evidence="2" type="ORF">BDV98DRAFT_591280</name>
</gene>
<dbReference type="PANTHER" id="PTHR38787">
    <property type="entry name" value="REGULATORY P DOMAIN-CONTAINING PROTEIN"/>
    <property type="match status" value="1"/>
</dbReference>
<evidence type="ECO:0000313" key="2">
    <source>
        <dbReference type="EMBL" id="TFL03406.1"/>
    </source>
</evidence>
<feature type="signal peptide" evidence="1">
    <location>
        <begin position="1"/>
        <end position="22"/>
    </location>
</feature>
<sequence>MVRASSSIGLLAFLAASRSTFAKELPVDEVRAAELYDSGYMHEELMARKMDQFARQKEAGAYNSTQYPKLGYVPCVDGIAEAIAGDANNTFRCSNADLYSFVSHAELGDELGEGSSSWGWTSEDGREFVAIGQYQGTSFAEITSEGQLVYLGRLPAYSEPSQWREIRSYKNFMIIGSEAVGHGVQIFDMTKLLDLNSTSPHEFTQDDLTGHFNALLPVGRAHNVVVNEELNYGAAVGAQPRNDSICAAGLNFFDLTDPSNPVSLGCASGDGYVHDAQCLVYRGPDTRYYGTDICFGYNEDTLTIYDVTDKNTTVIIARVSYEGASYTHQGWLLHDDSFLVLDDEYDEEEANGPAADGYPVTYVWDIRNLSSPIQTGYYKSSTKGIDHNQYVIDDYIYQSNYGAGLHVLDARSIPTDPTGAGICQAAFFDIYPENDQEEGGGSVEFVGSWSSYAFFPSGYIFINTIERGGWVVKLTSKDCPGATKPNRFRR</sequence>
<accession>A0A5C3QNA6</accession>
<dbReference type="EMBL" id="ML178820">
    <property type="protein sequence ID" value="TFL03406.1"/>
    <property type="molecule type" value="Genomic_DNA"/>
</dbReference>
<dbReference type="PANTHER" id="PTHR38787:SF3">
    <property type="entry name" value="REGULATORY P DOMAIN-CONTAINING PROTEIN"/>
    <property type="match status" value="1"/>
</dbReference>
<evidence type="ECO:0008006" key="4">
    <source>
        <dbReference type="Google" id="ProtNLM"/>
    </source>
</evidence>
<evidence type="ECO:0000256" key="1">
    <source>
        <dbReference type="SAM" id="SignalP"/>
    </source>
</evidence>
<name>A0A5C3QNA6_9AGAR</name>
<dbReference type="NCBIfam" id="TIGR04312">
    <property type="entry name" value="choice_anch_B"/>
    <property type="match status" value="1"/>
</dbReference>
<keyword evidence="1" id="KW-0732">Signal</keyword>
<organism evidence="2 3">
    <name type="scientific">Pterulicium gracile</name>
    <dbReference type="NCBI Taxonomy" id="1884261"/>
    <lineage>
        <taxon>Eukaryota</taxon>
        <taxon>Fungi</taxon>
        <taxon>Dikarya</taxon>
        <taxon>Basidiomycota</taxon>
        <taxon>Agaricomycotina</taxon>
        <taxon>Agaricomycetes</taxon>
        <taxon>Agaricomycetidae</taxon>
        <taxon>Agaricales</taxon>
        <taxon>Pleurotineae</taxon>
        <taxon>Pterulaceae</taxon>
        <taxon>Pterulicium</taxon>
    </lineage>
</organism>
<dbReference type="OrthoDB" id="2099887at2759"/>
<dbReference type="Proteomes" id="UP000305067">
    <property type="component" value="Unassembled WGS sequence"/>
</dbReference>
<dbReference type="InterPro" id="IPR027589">
    <property type="entry name" value="Choice_anch_B"/>
</dbReference>